<organism evidence="1 2">
    <name type="scientific">Dibothriocephalus latus</name>
    <name type="common">Fish tapeworm</name>
    <name type="synonym">Diphyllobothrium latum</name>
    <dbReference type="NCBI Taxonomy" id="60516"/>
    <lineage>
        <taxon>Eukaryota</taxon>
        <taxon>Metazoa</taxon>
        <taxon>Spiralia</taxon>
        <taxon>Lophotrochozoa</taxon>
        <taxon>Platyhelminthes</taxon>
        <taxon>Cestoda</taxon>
        <taxon>Eucestoda</taxon>
        <taxon>Diphyllobothriidea</taxon>
        <taxon>Diphyllobothriidae</taxon>
        <taxon>Dibothriocephalus</taxon>
    </lineage>
</organism>
<evidence type="ECO:0000313" key="1">
    <source>
        <dbReference type="EMBL" id="VDN21891.1"/>
    </source>
</evidence>
<name>A0A3P7MUI0_DIBLA</name>
<dbReference type="EMBL" id="UYRU01072160">
    <property type="protein sequence ID" value="VDN21891.1"/>
    <property type="molecule type" value="Genomic_DNA"/>
</dbReference>
<dbReference type="Proteomes" id="UP000281553">
    <property type="component" value="Unassembled WGS sequence"/>
</dbReference>
<dbReference type="OrthoDB" id="6322052at2759"/>
<gene>
    <name evidence="1" type="ORF">DILT_LOCUS13931</name>
</gene>
<accession>A0A3P7MUI0</accession>
<keyword evidence="2" id="KW-1185">Reference proteome</keyword>
<reference evidence="1 2" key="1">
    <citation type="submission" date="2018-11" db="EMBL/GenBank/DDBJ databases">
        <authorList>
            <consortium name="Pathogen Informatics"/>
        </authorList>
    </citation>
    <scope>NUCLEOTIDE SEQUENCE [LARGE SCALE GENOMIC DNA]</scope>
</reference>
<proteinExistence type="predicted"/>
<protein>
    <submittedName>
        <fullName evidence="1">Uncharacterized protein</fullName>
    </submittedName>
</protein>
<evidence type="ECO:0000313" key="2">
    <source>
        <dbReference type="Proteomes" id="UP000281553"/>
    </source>
</evidence>
<sequence length="242" mass="26677">MEAEHLGCINHLPISHDAEFPVGSARDEDIQGRQLSSTLFLLRQLDVGEDIVKQWRPAMQNAIRYPTKCANGRAFGVPEDIVLEEWEQQYRTICETSGETNEFSPNSAPATEIEVVRIPEAYVACQTVDAVMSAESGSEIESSSDVHVHWLESPVAEAGDTHARSITNNVTLLFQKTVSPAKAKRSRWMTMVPHVLRKNLEDDDIVSLVQSEGSSAVSTAVAGRQLTNEKPVYEPLRASCTA</sequence>
<dbReference type="AlphaFoldDB" id="A0A3P7MUI0"/>